<evidence type="ECO:0000313" key="2">
    <source>
        <dbReference type="Proteomes" id="UP000006235"/>
    </source>
</evidence>
<dbReference type="EMBL" id="AFUV01000014">
    <property type="protein sequence ID" value="EGV05826.1"/>
    <property type="molecule type" value="Genomic_DNA"/>
</dbReference>
<reference evidence="1 2" key="1">
    <citation type="submission" date="2011-07" db="EMBL/GenBank/DDBJ databases">
        <authorList>
            <person name="Harkins D.M."/>
            <person name="Madupu R."/>
            <person name="Durkin A.S."/>
            <person name="Torralba M."/>
            <person name="Methe B."/>
            <person name="Sutton G.G."/>
            <person name="Nelson K.E."/>
        </authorList>
    </citation>
    <scope>NUCLEOTIDE SEQUENCE [LARGE SCALE GENOMIC DNA]</scope>
    <source>
        <strain evidence="1 2">HK 85</strain>
    </source>
</reference>
<dbReference type="AlphaFoldDB" id="F9Q9H2"/>
<protein>
    <submittedName>
        <fullName evidence="1">Conserved domain protein</fullName>
    </submittedName>
</protein>
<dbReference type="Gene3D" id="3.30.420.40">
    <property type="match status" value="1"/>
</dbReference>
<dbReference type="SUPFAM" id="SSF53067">
    <property type="entry name" value="Actin-like ATPase domain"/>
    <property type="match status" value="1"/>
</dbReference>
<sequence length="53" mass="5766">MNNEYLLAAAEALAPRGEAREIAAIDLGSNSFHMIVARIINGSIQVLSRLKQK</sequence>
<organism evidence="1 2">
    <name type="scientific">Haemophilus pittmaniae HK 85</name>
    <dbReference type="NCBI Taxonomy" id="1035188"/>
    <lineage>
        <taxon>Bacteria</taxon>
        <taxon>Pseudomonadati</taxon>
        <taxon>Pseudomonadota</taxon>
        <taxon>Gammaproteobacteria</taxon>
        <taxon>Pasteurellales</taxon>
        <taxon>Pasteurellaceae</taxon>
        <taxon>Haemophilus</taxon>
    </lineage>
</organism>
<comment type="caution">
    <text evidence="1">The sequence shown here is derived from an EMBL/GenBank/DDBJ whole genome shotgun (WGS) entry which is preliminary data.</text>
</comment>
<name>F9Q9H2_9PAST</name>
<dbReference type="STRING" id="1035188.HMPREF9952_0675"/>
<accession>F9Q9H2</accession>
<evidence type="ECO:0000313" key="1">
    <source>
        <dbReference type="EMBL" id="EGV05826.1"/>
    </source>
</evidence>
<gene>
    <name evidence="1" type="ORF">HMPREF9952_0675</name>
</gene>
<dbReference type="Proteomes" id="UP000006235">
    <property type="component" value="Unassembled WGS sequence"/>
</dbReference>
<proteinExistence type="predicted"/>
<dbReference type="InterPro" id="IPR043129">
    <property type="entry name" value="ATPase_NBD"/>
</dbReference>